<dbReference type="InterPro" id="IPR020472">
    <property type="entry name" value="WD40_PAC1"/>
</dbReference>
<feature type="compositionally biased region" description="Gly residues" evidence="4">
    <location>
        <begin position="169"/>
        <end position="186"/>
    </location>
</feature>
<dbReference type="InterPro" id="IPR059122">
    <property type="entry name" value="Beta-prop_WDR5-like"/>
</dbReference>
<dbReference type="PROSITE" id="PS00678">
    <property type="entry name" value="WD_REPEATS_1"/>
    <property type="match status" value="3"/>
</dbReference>
<dbReference type="PANTHER" id="PTHR19879:SF9">
    <property type="entry name" value="TRANSCRIPTION INITIATION FACTOR TFIID SUBUNIT 5"/>
    <property type="match status" value="1"/>
</dbReference>
<dbReference type="Pfam" id="PF25175">
    <property type="entry name" value="Beta-prop_WDR5"/>
    <property type="match status" value="1"/>
</dbReference>
<name>A0A423XP30_9PEZI</name>
<sequence length="451" mass="48462">MSIPDPEPEAEGRSPAASAPKRRKRNDGSAEYSSSDERDQSPRSPQLEGRSLSIRPGRPQSRAPIRPNFSPHLELRGHQKAISQVRISPDGRWIASASADGTAMIWDAETGAHMDTLVGHMAGVSCLAWSPDSETIATGSDDKAIRLWNRITGDPAHSVGGAEDDEGLPPGGRIGTSARGIGGRAGDSGVRGSRGRKPLLGHHNYVYCLAFSPKGNILASGSYDEAVFLWDVRAGRLMRSLPAHSDPVSGIDFCVDGTLVASCSTDGLIRIWDTSTGQCLRTLVHEDNPSASSVCFSPNGRFVLASYTDSCVRLWDFINMPCAVKKTYQGHVNEAFSIGGGDSLLTFVASASEEGDIVMWDVNTKEVVQRVEGAHEGVCFWVDVHGDSGTMVSCGRDGRIVVHKHRYPELQNGHADGERYEEAIKDGDVSQSHGMLLLWSGQSGGPRLFQG</sequence>
<gene>
    <name evidence="6" type="ORF">VPNG_00110</name>
</gene>
<dbReference type="InterPro" id="IPR036322">
    <property type="entry name" value="WD40_repeat_dom_sf"/>
</dbReference>
<dbReference type="STRING" id="1230097.A0A423XP30"/>
<feature type="repeat" description="WD" evidence="3">
    <location>
        <begin position="199"/>
        <end position="240"/>
    </location>
</feature>
<dbReference type="SUPFAM" id="SSF50978">
    <property type="entry name" value="WD40 repeat-like"/>
    <property type="match status" value="1"/>
</dbReference>
<feature type="repeat" description="WD" evidence="3">
    <location>
        <begin position="328"/>
        <end position="370"/>
    </location>
</feature>
<evidence type="ECO:0000259" key="5">
    <source>
        <dbReference type="Pfam" id="PF25175"/>
    </source>
</evidence>
<feature type="repeat" description="WD" evidence="3">
    <location>
        <begin position="75"/>
        <end position="116"/>
    </location>
</feature>
<organism evidence="6 7">
    <name type="scientific">Cytospora leucostoma</name>
    <dbReference type="NCBI Taxonomy" id="1230097"/>
    <lineage>
        <taxon>Eukaryota</taxon>
        <taxon>Fungi</taxon>
        <taxon>Dikarya</taxon>
        <taxon>Ascomycota</taxon>
        <taxon>Pezizomycotina</taxon>
        <taxon>Sordariomycetes</taxon>
        <taxon>Sordariomycetidae</taxon>
        <taxon>Diaporthales</taxon>
        <taxon>Cytosporaceae</taxon>
        <taxon>Cytospora</taxon>
    </lineage>
</organism>
<keyword evidence="1 3" id="KW-0853">WD repeat</keyword>
<keyword evidence="7" id="KW-1185">Reference proteome</keyword>
<feature type="domain" description="WDR5-like beta-propeller" evidence="5">
    <location>
        <begin position="197"/>
        <end position="401"/>
    </location>
</feature>
<evidence type="ECO:0000256" key="3">
    <source>
        <dbReference type="PROSITE-ProRule" id="PRU00221"/>
    </source>
</evidence>
<dbReference type="PROSITE" id="PS50082">
    <property type="entry name" value="WD_REPEATS_2"/>
    <property type="match status" value="6"/>
</dbReference>
<dbReference type="InterPro" id="IPR015943">
    <property type="entry name" value="WD40/YVTN_repeat-like_dom_sf"/>
</dbReference>
<evidence type="ECO:0000256" key="2">
    <source>
        <dbReference type="ARBA" id="ARBA00022737"/>
    </source>
</evidence>
<accession>A0A423XP30</accession>
<dbReference type="Gene3D" id="2.130.10.10">
    <property type="entry name" value="YVTN repeat-like/Quinoprotein amine dehydrogenase"/>
    <property type="match status" value="2"/>
</dbReference>
<dbReference type="AlphaFoldDB" id="A0A423XP30"/>
<dbReference type="EMBL" id="LKEB01000001">
    <property type="protein sequence ID" value="ROW18170.1"/>
    <property type="molecule type" value="Genomic_DNA"/>
</dbReference>
<feature type="repeat" description="WD" evidence="3">
    <location>
        <begin position="241"/>
        <end position="282"/>
    </location>
</feature>
<dbReference type="Proteomes" id="UP000285146">
    <property type="component" value="Unassembled WGS sequence"/>
</dbReference>
<dbReference type="CDD" id="cd00200">
    <property type="entry name" value="WD40"/>
    <property type="match status" value="1"/>
</dbReference>
<dbReference type="InterPro" id="IPR001680">
    <property type="entry name" value="WD40_rpt"/>
</dbReference>
<feature type="repeat" description="WD" evidence="3">
    <location>
        <begin position="117"/>
        <end position="158"/>
    </location>
</feature>
<comment type="caution">
    <text evidence="6">The sequence shown here is derived from an EMBL/GenBank/DDBJ whole genome shotgun (WGS) entry which is preliminary data.</text>
</comment>
<keyword evidence="2" id="KW-0677">Repeat</keyword>
<evidence type="ECO:0000256" key="4">
    <source>
        <dbReference type="SAM" id="MobiDB-lite"/>
    </source>
</evidence>
<protein>
    <recommendedName>
        <fullName evidence="5">WDR5-like beta-propeller domain-containing protein</fullName>
    </recommendedName>
</protein>
<feature type="region of interest" description="Disordered" evidence="4">
    <location>
        <begin position="1"/>
        <end position="71"/>
    </location>
</feature>
<dbReference type="PRINTS" id="PR00320">
    <property type="entry name" value="GPROTEINBRPT"/>
</dbReference>
<dbReference type="Pfam" id="PF00400">
    <property type="entry name" value="WD40"/>
    <property type="match status" value="2"/>
</dbReference>
<evidence type="ECO:0000256" key="1">
    <source>
        <dbReference type="ARBA" id="ARBA00022574"/>
    </source>
</evidence>
<evidence type="ECO:0000313" key="7">
    <source>
        <dbReference type="Proteomes" id="UP000285146"/>
    </source>
</evidence>
<proteinExistence type="predicted"/>
<reference evidence="6 7" key="1">
    <citation type="submission" date="2015-09" db="EMBL/GenBank/DDBJ databases">
        <title>Host preference determinants of Valsa canker pathogens revealed by comparative genomics.</title>
        <authorList>
            <person name="Yin Z."/>
            <person name="Huang L."/>
        </authorList>
    </citation>
    <scope>NUCLEOTIDE SEQUENCE [LARGE SCALE GENOMIC DNA]</scope>
    <source>
        <strain evidence="6 7">SXYLt</strain>
    </source>
</reference>
<feature type="repeat" description="WD" evidence="3">
    <location>
        <begin position="284"/>
        <end position="316"/>
    </location>
</feature>
<dbReference type="OrthoDB" id="674604at2759"/>
<dbReference type="PROSITE" id="PS50294">
    <property type="entry name" value="WD_REPEATS_REGION"/>
    <property type="match status" value="5"/>
</dbReference>
<dbReference type="PANTHER" id="PTHR19879">
    <property type="entry name" value="TRANSCRIPTION INITIATION FACTOR TFIID"/>
    <property type="match status" value="1"/>
</dbReference>
<dbReference type="SMART" id="SM00320">
    <property type="entry name" value="WD40"/>
    <property type="match status" value="7"/>
</dbReference>
<dbReference type="InParanoid" id="A0A423XP30"/>
<dbReference type="InterPro" id="IPR019775">
    <property type="entry name" value="WD40_repeat_CS"/>
</dbReference>
<evidence type="ECO:0000313" key="6">
    <source>
        <dbReference type="EMBL" id="ROW18170.1"/>
    </source>
</evidence>
<feature type="region of interest" description="Disordered" evidence="4">
    <location>
        <begin position="156"/>
        <end position="192"/>
    </location>
</feature>